<dbReference type="SUPFAM" id="SSF53822">
    <property type="entry name" value="Periplasmic binding protein-like I"/>
    <property type="match status" value="1"/>
</dbReference>
<dbReference type="InterPro" id="IPR000709">
    <property type="entry name" value="Leu_Ile_Val-bd"/>
</dbReference>
<dbReference type="Proteomes" id="UP000245444">
    <property type="component" value="Chromosome"/>
</dbReference>
<dbReference type="AlphaFoldDB" id="A0A2U8WJT8"/>
<evidence type="ECO:0000256" key="3">
    <source>
        <dbReference type="ARBA" id="ARBA00022729"/>
    </source>
</evidence>
<gene>
    <name evidence="7" type="ORF">DK419_05145</name>
</gene>
<evidence type="ECO:0000256" key="2">
    <source>
        <dbReference type="ARBA" id="ARBA00022448"/>
    </source>
</evidence>
<dbReference type="OrthoDB" id="9768099at2"/>
<name>A0A2U8WJT8_9HYPH</name>
<dbReference type="InterPro" id="IPR051010">
    <property type="entry name" value="BCAA_transport"/>
</dbReference>
<evidence type="ECO:0000256" key="1">
    <source>
        <dbReference type="ARBA" id="ARBA00010062"/>
    </source>
</evidence>
<reference evidence="7 8" key="1">
    <citation type="submission" date="2018-05" db="EMBL/GenBank/DDBJ databases">
        <title>Complete Genome Sequence of Methylobacterium sp. 17Sr1-28.</title>
        <authorList>
            <person name="Srinivasan S."/>
        </authorList>
    </citation>
    <scope>NUCLEOTIDE SEQUENCE [LARGE SCALE GENOMIC DNA]</scope>
    <source>
        <strain evidence="7 8">17Sr1-28</strain>
    </source>
</reference>
<dbReference type="GO" id="GO:0006865">
    <property type="term" value="P:amino acid transport"/>
    <property type="evidence" value="ECO:0007669"/>
    <property type="project" value="UniProtKB-KW"/>
</dbReference>
<feature type="domain" description="Leucine-binding protein" evidence="6">
    <location>
        <begin position="27"/>
        <end position="361"/>
    </location>
</feature>
<dbReference type="InterPro" id="IPR028082">
    <property type="entry name" value="Peripla_BP_I"/>
</dbReference>
<dbReference type="PANTHER" id="PTHR30483">
    <property type="entry name" value="LEUCINE-SPECIFIC-BINDING PROTEIN"/>
    <property type="match status" value="1"/>
</dbReference>
<protein>
    <submittedName>
        <fullName evidence="7">ABC transporter substrate-binding protein</fullName>
    </submittedName>
</protein>
<keyword evidence="4" id="KW-0029">Amino-acid transport</keyword>
<comment type="similarity">
    <text evidence="1">Belongs to the leucine-binding protein family.</text>
</comment>
<keyword evidence="3 5" id="KW-0732">Signal</keyword>
<accession>A0A2U8WJT8</accession>
<dbReference type="Gene3D" id="3.40.50.2300">
    <property type="match status" value="2"/>
</dbReference>
<sequence>MNRRATLLSAVFVSWGLAQNPAHAADPLRIGVAAAITGPGAESGKYLVQGAKLAAEEVNKAGGVLGRPLEFVIQDDQSTNPGAILAFSKLAADPTLPAFIAPVRSTQVQAIAPDVAKTGKPAMIGGTDPQLTAVGNPWLFRFRPNDRYSARVIAEFGVKTLNRRKWALVHSSDTFGTSGMRNLAAALKEQGIEPVVVQAFPNNSQDFTAVALAVKQSGADVLGTYIPFETDQGIFARQLRQLGVNIDWVGSSTTSSATALKLAGAALEGAYAASDFHRDANPVAKAYAQKYEAAYKAAPDFFSAWAYDAVTILARAINQAGSVEPGRIRDALLATTGIQGAEGMYKFDGNGDGLHGYNVVRNERGAVTFIKRVEFEQ</sequence>
<evidence type="ECO:0000313" key="8">
    <source>
        <dbReference type="Proteomes" id="UP000245444"/>
    </source>
</evidence>
<dbReference type="Pfam" id="PF13458">
    <property type="entry name" value="Peripla_BP_6"/>
    <property type="match status" value="1"/>
</dbReference>
<dbReference type="PRINTS" id="PR00337">
    <property type="entry name" value="LEUILEVALBP"/>
</dbReference>
<evidence type="ECO:0000256" key="5">
    <source>
        <dbReference type="SAM" id="SignalP"/>
    </source>
</evidence>
<keyword evidence="2" id="KW-0813">Transport</keyword>
<dbReference type="PANTHER" id="PTHR30483:SF6">
    <property type="entry name" value="PERIPLASMIC BINDING PROTEIN OF ABC TRANSPORTER FOR NATURAL AMINO ACIDS"/>
    <property type="match status" value="1"/>
</dbReference>
<evidence type="ECO:0000313" key="7">
    <source>
        <dbReference type="EMBL" id="AWN45781.1"/>
    </source>
</evidence>
<proteinExistence type="inferred from homology"/>
<evidence type="ECO:0000259" key="6">
    <source>
        <dbReference type="Pfam" id="PF13458"/>
    </source>
</evidence>
<dbReference type="RefSeq" id="WP_109958140.1">
    <property type="nucleotide sequence ID" value="NZ_CP029553.1"/>
</dbReference>
<organism evidence="7 8">
    <name type="scientific">Methylobacterium terrae</name>
    <dbReference type="NCBI Taxonomy" id="2202827"/>
    <lineage>
        <taxon>Bacteria</taxon>
        <taxon>Pseudomonadati</taxon>
        <taxon>Pseudomonadota</taxon>
        <taxon>Alphaproteobacteria</taxon>
        <taxon>Hyphomicrobiales</taxon>
        <taxon>Methylobacteriaceae</taxon>
        <taxon>Methylobacterium</taxon>
    </lineage>
</organism>
<feature type="chain" id="PRO_5015987734" evidence="5">
    <location>
        <begin position="25"/>
        <end position="377"/>
    </location>
</feature>
<keyword evidence="8" id="KW-1185">Reference proteome</keyword>
<evidence type="ECO:0000256" key="4">
    <source>
        <dbReference type="ARBA" id="ARBA00022970"/>
    </source>
</evidence>
<dbReference type="EMBL" id="CP029553">
    <property type="protein sequence ID" value="AWN45781.1"/>
    <property type="molecule type" value="Genomic_DNA"/>
</dbReference>
<dbReference type="InterPro" id="IPR028081">
    <property type="entry name" value="Leu-bd"/>
</dbReference>
<dbReference type="CDD" id="cd19986">
    <property type="entry name" value="PBP1_ABC_HAAT-like"/>
    <property type="match status" value="1"/>
</dbReference>
<feature type="signal peptide" evidence="5">
    <location>
        <begin position="1"/>
        <end position="24"/>
    </location>
</feature>
<dbReference type="KEGG" id="mtea:DK419_05145"/>